<dbReference type="EC" id="2.7.8.26" evidence="5"/>
<organism evidence="20">
    <name type="scientific">mine drainage metagenome</name>
    <dbReference type="NCBI Taxonomy" id="410659"/>
    <lineage>
        <taxon>unclassified sequences</taxon>
        <taxon>metagenomes</taxon>
        <taxon>ecological metagenomes</taxon>
    </lineage>
</organism>
<comment type="similarity">
    <text evidence="4">Belongs to the CobS family.</text>
</comment>
<evidence type="ECO:0000256" key="19">
    <source>
        <dbReference type="SAM" id="Phobius"/>
    </source>
</evidence>
<protein>
    <recommendedName>
        <fullName evidence="6">Adenosylcobinamide-GDP ribazoletransferase</fullName>
        <ecNumber evidence="5">2.7.8.26</ecNumber>
    </recommendedName>
    <alternativeName>
        <fullName evidence="16">Cobalamin synthase</fullName>
    </alternativeName>
    <alternativeName>
        <fullName evidence="15">Cobalamin-5'-phosphate synthase</fullName>
    </alternativeName>
</protein>
<keyword evidence="13 19" id="KW-0472">Membrane</keyword>
<evidence type="ECO:0000256" key="1">
    <source>
        <dbReference type="ARBA" id="ARBA00001946"/>
    </source>
</evidence>
<evidence type="ECO:0000256" key="7">
    <source>
        <dbReference type="ARBA" id="ARBA00022475"/>
    </source>
</evidence>
<keyword evidence="9 20" id="KW-0808">Transferase</keyword>
<evidence type="ECO:0000256" key="2">
    <source>
        <dbReference type="ARBA" id="ARBA00004651"/>
    </source>
</evidence>
<evidence type="ECO:0000256" key="13">
    <source>
        <dbReference type="ARBA" id="ARBA00023136"/>
    </source>
</evidence>
<evidence type="ECO:0000256" key="3">
    <source>
        <dbReference type="ARBA" id="ARBA00004663"/>
    </source>
</evidence>
<dbReference type="AlphaFoldDB" id="A0A1J5SCJ4"/>
<evidence type="ECO:0000256" key="12">
    <source>
        <dbReference type="ARBA" id="ARBA00022989"/>
    </source>
</evidence>
<evidence type="ECO:0000256" key="9">
    <source>
        <dbReference type="ARBA" id="ARBA00022679"/>
    </source>
</evidence>
<evidence type="ECO:0000256" key="14">
    <source>
        <dbReference type="ARBA" id="ARBA00025228"/>
    </source>
</evidence>
<evidence type="ECO:0000256" key="6">
    <source>
        <dbReference type="ARBA" id="ARBA00015850"/>
    </source>
</evidence>
<feature type="transmembrane region" description="Helical" evidence="19">
    <location>
        <begin position="174"/>
        <end position="201"/>
    </location>
</feature>
<feature type="transmembrane region" description="Helical" evidence="19">
    <location>
        <begin position="134"/>
        <end position="154"/>
    </location>
</feature>
<dbReference type="Pfam" id="PF02654">
    <property type="entry name" value="CobS"/>
    <property type="match status" value="1"/>
</dbReference>
<sequence>MRGLILAIQFLTRLPTPQLRELDLAQLPRSAHWFPLVGMLIGLLLAATLWLGSRIDPWLGALLTLLLWVWITGALHLDGLADMSDALGAAHRDRDRFLAVLADPHLGTFGVVSLVLQLACKLVLLMLLARGGQYWVLLLIPAWARWGVLVWARLPTLKPGMGQRFGGQVTQPSIWIWGALLMACSVGVPVLWCVPLLVFAWREFLLRRLGGMTGDLLGAGIEVVESLALLLLIVQTHINV</sequence>
<evidence type="ECO:0000256" key="11">
    <source>
        <dbReference type="ARBA" id="ARBA00022842"/>
    </source>
</evidence>
<evidence type="ECO:0000256" key="16">
    <source>
        <dbReference type="ARBA" id="ARBA00032853"/>
    </source>
</evidence>
<evidence type="ECO:0000256" key="17">
    <source>
        <dbReference type="ARBA" id="ARBA00048623"/>
    </source>
</evidence>
<accession>A0A1J5SCJ4</accession>
<evidence type="ECO:0000256" key="15">
    <source>
        <dbReference type="ARBA" id="ARBA00032605"/>
    </source>
</evidence>
<comment type="subcellular location">
    <subcellularLocation>
        <location evidence="2">Cell membrane</location>
        <topology evidence="2">Multi-pass membrane protein</topology>
    </subcellularLocation>
</comment>
<dbReference type="InterPro" id="IPR003805">
    <property type="entry name" value="CobS"/>
</dbReference>
<dbReference type="HAMAP" id="MF_00719">
    <property type="entry name" value="CobS"/>
    <property type="match status" value="1"/>
</dbReference>
<feature type="transmembrane region" description="Helical" evidence="19">
    <location>
        <begin position="58"/>
        <end position="77"/>
    </location>
</feature>
<dbReference type="PANTHER" id="PTHR34148:SF1">
    <property type="entry name" value="ADENOSYLCOBINAMIDE-GDP RIBAZOLETRANSFERASE"/>
    <property type="match status" value="1"/>
</dbReference>
<dbReference type="NCBIfam" id="TIGR00317">
    <property type="entry name" value="cobS"/>
    <property type="match status" value="1"/>
</dbReference>
<feature type="transmembrane region" description="Helical" evidence="19">
    <location>
        <begin position="31"/>
        <end position="51"/>
    </location>
</feature>
<feature type="transmembrane region" description="Helical" evidence="19">
    <location>
        <begin position="213"/>
        <end position="234"/>
    </location>
</feature>
<dbReference type="GO" id="GO:0008818">
    <property type="term" value="F:cobalamin 5'-phosphate synthase activity"/>
    <property type="evidence" value="ECO:0007669"/>
    <property type="project" value="InterPro"/>
</dbReference>
<comment type="cofactor">
    <cofactor evidence="1">
        <name>Mg(2+)</name>
        <dbReference type="ChEBI" id="CHEBI:18420"/>
    </cofactor>
</comment>
<name>A0A1J5SCJ4_9ZZZZ</name>
<dbReference type="GO" id="GO:0009236">
    <property type="term" value="P:cobalamin biosynthetic process"/>
    <property type="evidence" value="ECO:0007669"/>
    <property type="project" value="UniProtKB-UniPathway"/>
</dbReference>
<evidence type="ECO:0000256" key="5">
    <source>
        <dbReference type="ARBA" id="ARBA00013200"/>
    </source>
</evidence>
<dbReference type="UniPathway" id="UPA00148">
    <property type="reaction ID" value="UER00238"/>
</dbReference>
<comment type="catalytic activity">
    <reaction evidence="18">
        <text>alpha-ribazole 5'-phosphate + adenosylcob(III)inamide-GDP = adenosylcob(III)alamin 5'-phosphate + GMP + H(+)</text>
        <dbReference type="Rhea" id="RHEA:23560"/>
        <dbReference type="ChEBI" id="CHEBI:15378"/>
        <dbReference type="ChEBI" id="CHEBI:57918"/>
        <dbReference type="ChEBI" id="CHEBI:58115"/>
        <dbReference type="ChEBI" id="CHEBI:60487"/>
        <dbReference type="ChEBI" id="CHEBI:60493"/>
        <dbReference type="EC" id="2.7.8.26"/>
    </reaction>
</comment>
<keyword evidence="7" id="KW-1003">Cell membrane</keyword>
<dbReference type="GO" id="GO:0005886">
    <property type="term" value="C:plasma membrane"/>
    <property type="evidence" value="ECO:0007669"/>
    <property type="project" value="UniProtKB-SubCell"/>
</dbReference>
<comment type="caution">
    <text evidence="20">The sequence shown here is derived from an EMBL/GenBank/DDBJ whole genome shotgun (WGS) entry which is preliminary data.</text>
</comment>
<comment type="function">
    <text evidence="14">Joins adenosylcobinamide-GDP and alpha-ribazole to generate adenosylcobalamin (Ado-cobalamin). Also synthesizes adenosylcobalamin 5'-phosphate from adenosylcobinamide-GDP and alpha-ribazole 5'-phosphate.</text>
</comment>
<keyword evidence="12 19" id="KW-1133">Transmembrane helix</keyword>
<evidence type="ECO:0000256" key="4">
    <source>
        <dbReference type="ARBA" id="ARBA00010561"/>
    </source>
</evidence>
<dbReference type="GO" id="GO:0051073">
    <property type="term" value="F:adenosylcobinamide-GDP ribazoletransferase activity"/>
    <property type="evidence" value="ECO:0007669"/>
    <property type="project" value="UniProtKB-EC"/>
</dbReference>
<comment type="catalytic activity">
    <reaction evidence="17">
        <text>alpha-ribazole + adenosylcob(III)inamide-GDP = adenosylcob(III)alamin + GMP + H(+)</text>
        <dbReference type="Rhea" id="RHEA:16049"/>
        <dbReference type="ChEBI" id="CHEBI:10329"/>
        <dbReference type="ChEBI" id="CHEBI:15378"/>
        <dbReference type="ChEBI" id="CHEBI:18408"/>
        <dbReference type="ChEBI" id="CHEBI:58115"/>
        <dbReference type="ChEBI" id="CHEBI:60487"/>
        <dbReference type="EC" id="2.7.8.26"/>
    </reaction>
</comment>
<reference evidence="20" key="1">
    <citation type="submission" date="2016-10" db="EMBL/GenBank/DDBJ databases">
        <title>Sequence of Gallionella enrichment culture.</title>
        <authorList>
            <person name="Poehlein A."/>
            <person name="Muehling M."/>
            <person name="Daniel R."/>
        </authorList>
    </citation>
    <scope>NUCLEOTIDE SEQUENCE</scope>
</reference>
<keyword evidence="11" id="KW-0460">Magnesium</keyword>
<evidence type="ECO:0000313" key="20">
    <source>
        <dbReference type="EMBL" id="OIR06079.1"/>
    </source>
</evidence>
<proteinExistence type="inferred from homology"/>
<keyword evidence="8" id="KW-0169">Cobalamin biosynthesis</keyword>
<evidence type="ECO:0000256" key="10">
    <source>
        <dbReference type="ARBA" id="ARBA00022692"/>
    </source>
</evidence>
<dbReference type="EMBL" id="MLJW01000046">
    <property type="protein sequence ID" value="OIR06079.1"/>
    <property type="molecule type" value="Genomic_DNA"/>
</dbReference>
<keyword evidence="10 19" id="KW-0812">Transmembrane</keyword>
<dbReference type="PANTHER" id="PTHR34148">
    <property type="entry name" value="ADENOSYLCOBINAMIDE-GDP RIBAZOLETRANSFERASE"/>
    <property type="match status" value="1"/>
</dbReference>
<evidence type="ECO:0000256" key="8">
    <source>
        <dbReference type="ARBA" id="ARBA00022573"/>
    </source>
</evidence>
<evidence type="ECO:0000256" key="18">
    <source>
        <dbReference type="ARBA" id="ARBA00049504"/>
    </source>
</evidence>
<gene>
    <name evidence="20" type="primary">cobS_4</name>
    <name evidence="20" type="ORF">GALL_118760</name>
</gene>
<comment type="pathway">
    <text evidence="3">Cofactor biosynthesis; adenosylcobalamin biosynthesis; adenosylcobalamin from cob(II)yrinate a,c-diamide: step 7/7.</text>
</comment>
<feature type="transmembrane region" description="Helical" evidence="19">
    <location>
        <begin position="106"/>
        <end position="127"/>
    </location>
</feature>